<organism evidence="1 2">
    <name type="scientific">Mesotoga prima MesG1.Ag.4.2</name>
    <dbReference type="NCBI Taxonomy" id="660470"/>
    <lineage>
        <taxon>Bacteria</taxon>
        <taxon>Thermotogati</taxon>
        <taxon>Thermotogota</taxon>
        <taxon>Thermotogae</taxon>
        <taxon>Kosmotogales</taxon>
        <taxon>Kosmotogaceae</taxon>
        <taxon>Mesotoga</taxon>
    </lineage>
</organism>
<dbReference type="STRING" id="660470.Theba_2226"/>
<dbReference type="RefSeq" id="WP_014731615.1">
    <property type="nucleotide sequence ID" value="NC_017934.1"/>
</dbReference>
<dbReference type="HOGENOM" id="CLU_1584541_0_0_0"/>
<dbReference type="EMBL" id="CP003532">
    <property type="protein sequence ID" value="AFK07856.1"/>
    <property type="molecule type" value="Genomic_DNA"/>
</dbReference>
<dbReference type="AlphaFoldDB" id="I2F7F3"/>
<keyword evidence="2" id="KW-1185">Reference proteome</keyword>
<reference evidence="1 2" key="1">
    <citation type="journal article" date="2012" name="Genome Biol. Evol.">
        <title>Genome Sequence of the Mesophilic Thermotogales Bacterium Mesotoga prima MesG1.Ag.4.2 Reveals the Largest Thermotogales Genome To Date.</title>
        <authorList>
            <person name="Zhaxybayeva O."/>
            <person name="Swithers K.S."/>
            <person name="Foght J."/>
            <person name="Green A.G."/>
            <person name="Bruce D."/>
            <person name="Detter C."/>
            <person name="Han S."/>
            <person name="Teshima H."/>
            <person name="Han J."/>
            <person name="Woyke T."/>
            <person name="Pitluck S."/>
            <person name="Nolan M."/>
            <person name="Ivanova N."/>
            <person name="Pati A."/>
            <person name="Land M.L."/>
            <person name="Dlutek M."/>
            <person name="Doolittle W.F."/>
            <person name="Noll K.M."/>
            <person name="Nesbo C.L."/>
        </authorList>
    </citation>
    <scope>NUCLEOTIDE SEQUENCE [LARGE SCALE GENOMIC DNA]</scope>
    <source>
        <strain evidence="2">mesG1.Ag.4.2</strain>
    </source>
</reference>
<dbReference type="GeneID" id="87107959"/>
<evidence type="ECO:0000313" key="2">
    <source>
        <dbReference type="Proteomes" id="UP000002881"/>
    </source>
</evidence>
<evidence type="ECO:0000313" key="1">
    <source>
        <dbReference type="EMBL" id="AFK07856.1"/>
    </source>
</evidence>
<proteinExistence type="predicted"/>
<sequence length="168" mass="19047">MARQTLKMFYPISIKNIRKLKAGDLIEYTGQVLLADETTVDKYRTYERLEGTPFYNLSRELILFCTPSEGRLSSDSVKIDLDDLEYLFMSGITATVGLNVEEEEITALYKRFSRVNLSLCNRTSLYPVDLNEPVPDEVECGMSISLKDVLLYVDISSRGTKFGSEEDG</sequence>
<accession>I2F7F3</accession>
<name>I2F7F3_9BACT</name>
<dbReference type="Proteomes" id="UP000002881">
    <property type="component" value="Chromosome"/>
</dbReference>
<dbReference type="eggNOG" id="ENOG5033C44">
    <property type="taxonomic scope" value="Bacteria"/>
</dbReference>
<dbReference type="KEGG" id="mpg:Theba_2226"/>
<protein>
    <submittedName>
        <fullName evidence="1">Uncharacterized protein</fullName>
    </submittedName>
</protein>
<gene>
    <name evidence="1" type="ORF">Theba_2226</name>
</gene>